<sequence length="349" mass="42243">MNIYRIILIVLLLLFVIEDYLKKNKKIYGFLKIFMLLILLFLIGCRGNIARDDQMYISLLNEFEYSLTFIKESRFEIFYLFLNGIVKFVIDDYNVLFLVIAGINLYNLYKFISFFSVSFFYSLSFYYCRWIFLKEFTQIRSGLACSFLYLALIELYKKKEKKYYFWVLVGGLFHKAIFFAVFFPIFLKLLNKNLEIKEKIIYIFILGFPFFNIKGYLNIILLKLGIHQVYLTGYYSEKTTNIVYFYSLFFLIVLIIFDRKLKLLFFSRYIFLKKVYIFSCLIGAILYHYGDIAGRLSSFFNVEFVLQDKLLNIFKSRFMLRIVLLLFLILLYYVNFTLKLELEYWNYFK</sequence>
<keyword evidence="1" id="KW-0812">Transmembrane</keyword>
<dbReference type="Proteomes" id="UP000255328">
    <property type="component" value="Unassembled WGS sequence"/>
</dbReference>
<keyword evidence="1" id="KW-0472">Membrane</keyword>
<accession>A0A377GWC7</accession>
<evidence type="ECO:0000313" key="3">
    <source>
        <dbReference type="Proteomes" id="UP000255328"/>
    </source>
</evidence>
<feature type="transmembrane region" description="Helical" evidence="1">
    <location>
        <begin position="108"/>
        <end position="127"/>
    </location>
</feature>
<evidence type="ECO:0000256" key="1">
    <source>
        <dbReference type="SAM" id="Phobius"/>
    </source>
</evidence>
<dbReference type="Pfam" id="PF14897">
    <property type="entry name" value="EpsG"/>
    <property type="match status" value="1"/>
</dbReference>
<protein>
    <recommendedName>
        <fullName evidence="4">EpsG family protein</fullName>
    </recommendedName>
</protein>
<feature type="transmembrane region" description="Helical" evidence="1">
    <location>
        <begin position="31"/>
        <end position="49"/>
    </location>
</feature>
<dbReference type="OrthoDB" id="1424730at2"/>
<dbReference type="RefSeq" id="WP_115269181.1">
    <property type="nucleotide sequence ID" value="NZ_UGGU01000003.1"/>
</dbReference>
<keyword evidence="1" id="KW-1133">Transmembrane helix</keyword>
<feature type="transmembrane region" description="Helical" evidence="1">
    <location>
        <begin position="163"/>
        <end position="187"/>
    </location>
</feature>
<evidence type="ECO:0008006" key="4">
    <source>
        <dbReference type="Google" id="ProtNLM"/>
    </source>
</evidence>
<feature type="transmembrane region" description="Helical" evidence="1">
    <location>
        <begin position="77"/>
        <end position="102"/>
    </location>
</feature>
<dbReference type="EMBL" id="UGGU01000003">
    <property type="protein sequence ID" value="STO31143.1"/>
    <property type="molecule type" value="Genomic_DNA"/>
</dbReference>
<dbReference type="AlphaFoldDB" id="A0A377GWC7"/>
<organism evidence="2 3">
    <name type="scientific">Fusobacterium necrogenes</name>
    <dbReference type="NCBI Taxonomy" id="858"/>
    <lineage>
        <taxon>Bacteria</taxon>
        <taxon>Fusobacteriati</taxon>
        <taxon>Fusobacteriota</taxon>
        <taxon>Fusobacteriia</taxon>
        <taxon>Fusobacteriales</taxon>
        <taxon>Fusobacteriaceae</taxon>
        <taxon>Fusobacterium</taxon>
    </lineage>
</organism>
<dbReference type="InterPro" id="IPR049458">
    <property type="entry name" value="EpsG-like"/>
</dbReference>
<feature type="transmembrane region" description="Helical" evidence="1">
    <location>
        <begin position="318"/>
        <end position="338"/>
    </location>
</feature>
<keyword evidence="3" id="KW-1185">Reference proteome</keyword>
<evidence type="ECO:0000313" key="2">
    <source>
        <dbReference type="EMBL" id="STO31143.1"/>
    </source>
</evidence>
<reference evidence="2 3" key="1">
    <citation type="submission" date="2018-06" db="EMBL/GenBank/DDBJ databases">
        <authorList>
            <consortium name="Pathogen Informatics"/>
            <person name="Doyle S."/>
        </authorList>
    </citation>
    <scope>NUCLEOTIDE SEQUENCE [LARGE SCALE GENOMIC DNA]</scope>
    <source>
        <strain evidence="2 3">NCTC10723</strain>
    </source>
</reference>
<feature type="transmembrane region" description="Helical" evidence="1">
    <location>
        <begin position="199"/>
        <end position="221"/>
    </location>
</feature>
<gene>
    <name evidence="2" type="ORF">NCTC10723_00583</name>
</gene>
<proteinExistence type="predicted"/>
<feature type="transmembrane region" description="Helical" evidence="1">
    <location>
        <begin position="269"/>
        <end position="289"/>
    </location>
</feature>
<name>A0A377GWC7_9FUSO</name>
<feature type="transmembrane region" description="Helical" evidence="1">
    <location>
        <begin position="241"/>
        <end position="257"/>
    </location>
</feature>